<gene>
    <name evidence="1" type="ORF">PUN28_012237</name>
</gene>
<sequence>MRSYPLYRSTLRRYVEWKYIQARHASFRCIDVFVGSRVSGSIKARSRNLGTKAFHAVQYLNAKNLIWK</sequence>
<evidence type="ECO:0008006" key="3">
    <source>
        <dbReference type="Google" id="ProtNLM"/>
    </source>
</evidence>
<dbReference type="Proteomes" id="UP001430953">
    <property type="component" value="Unassembled WGS sequence"/>
</dbReference>
<evidence type="ECO:0000313" key="2">
    <source>
        <dbReference type="Proteomes" id="UP001430953"/>
    </source>
</evidence>
<reference evidence="1 2" key="1">
    <citation type="submission" date="2023-03" db="EMBL/GenBank/DDBJ databases">
        <title>High recombination rates correlate with genetic variation in Cardiocondyla obscurior ants.</title>
        <authorList>
            <person name="Errbii M."/>
        </authorList>
    </citation>
    <scope>NUCLEOTIDE SEQUENCE [LARGE SCALE GENOMIC DNA]</scope>
    <source>
        <strain evidence="1">Alpha-2009</strain>
        <tissue evidence="1">Whole body</tissue>
    </source>
</reference>
<protein>
    <recommendedName>
        <fullName evidence="3">Ribosomal protein S14</fullName>
    </recommendedName>
</protein>
<organism evidence="1 2">
    <name type="scientific">Cardiocondyla obscurior</name>
    <dbReference type="NCBI Taxonomy" id="286306"/>
    <lineage>
        <taxon>Eukaryota</taxon>
        <taxon>Metazoa</taxon>
        <taxon>Ecdysozoa</taxon>
        <taxon>Arthropoda</taxon>
        <taxon>Hexapoda</taxon>
        <taxon>Insecta</taxon>
        <taxon>Pterygota</taxon>
        <taxon>Neoptera</taxon>
        <taxon>Endopterygota</taxon>
        <taxon>Hymenoptera</taxon>
        <taxon>Apocrita</taxon>
        <taxon>Aculeata</taxon>
        <taxon>Formicoidea</taxon>
        <taxon>Formicidae</taxon>
        <taxon>Myrmicinae</taxon>
        <taxon>Cardiocondyla</taxon>
    </lineage>
</organism>
<accession>A0AAW2FFE2</accession>
<proteinExistence type="predicted"/>
<comment type="caution">
    <text evidence="1">The sequence shown here is derived from an EMBL/GenBank/DDBJ whole genome shotgun (WGS) entry which is preliminary data.</text>
</comment>
<dbReference type="EMBL" id="JADYXP020000012">
    <property type="protein sequence ID" value="KAL0112830.1"/>
    <property type="molecule type" value="Genomic_DNA"/>
</dbReference>
<dbReference type="AlphaFoldDB" id="A0AAW2FFE2"/>
<evidence type="ECO:0000313" key="1">
    <source>
        <dbReference type="EMBL" id="KAL0112830.1"/>
    </source>
</evidence>
<keyword evidence="2" id="KW-1185">Reference proteome</keyword>
<name>A0AAW2FFE2_9HYME</name>